<evidence type="ECO:0000313" key="4">
    <source>
        <dbReference type="EMBL" id="NYD76053.1"/>
    </source>
</evidence>
<feature type="compositionally biased region" description="Low complexity" evidence="1">
    <location>
        <begin position="106"/>
        <end position="122"/>
    </location>
</feature>
<sequence length="249" mass="25679">MTNAPAGWYPDTEQPGNERWWDGTQWTEQRRPGIPAVPAPAPYQSAAAQPLAPAAPQAGANAQKPLWKRTWFIVTAAVVALIVVGSVSGAIAGGKKTDAIAVADTTPVASPTPTPAQTSAAPSPTPSTPPVEAPAPAAVDPTFFKANAGKQLDDYAKDLSDLSDAVAKGSTLRVMSNSIELAFNEGELAAIAPTTNIAPEWTTALAGLSITTTQIADAISKKDYTTVNNLVGQANQQVASLRDIASRAA</sequence>
<feature type="region of interest" description="Disordered" evidence="1">
    <location>
        <begin position="1"/>
        <end position="20"/>
    </location>
</feature>
<feature type="domain" description="DUF2510" evidence="3">
    <location>
        <begin position="6"/>
        <end position="38"/>
    </location>
</feature>
<feature type="region of interest" description="Disordered" evidence="1">
    <location>
        <begin position="30"/>
        <end position="50"/>
    </location>
</feature>
<accession>A0A852T5H6</accession>
<evidence type="ECO:0000259" key="3">
    <source>
        <dbReference type="Pfam" id="PF10708"/>
    </source>
</evidence>
<name>A0A852T5H6_9MICO</name>
<gene>
    <name evidence="4" type="ORF">BJ963_003572</name>
</gene>
<comment type="caution">
    <text evidence="4">The sequence shown here is derived from an EMBL/GenBank/DDBJ whole genome shotgun (WGS) entry which is preliminary data.</text>
</comment>
<keyword evidence="5" id="KW-1185">Reference proteome</keyword>
<feature type="region of interest" description="Disordered" evidence="1">
    <location>
        <begin position="106"/>
        <end position="135"/>
    </location>
</feature>
<evidence type="ECO:0000313" key="5">
    <source>
        <dbReference type="Proteomes" id="UP000589620"/>
    </source>
</evidence>
<evidence type="ECO:0000256" key="1">
    <source>
        <dbReference type="SAM" id="MobiDB-lite"/>
    </source>
</evidence>
<evidence type="ECO:0000256" key="2">
    <source>
        <dbReference type="SAM" id="Phobius"/>
    </source>
</evidence>
<keyword evidence="2" id="KW-0472">Membrane</keyword>
<dbReference type="AlphaFoldDB" id="A0A852T5H6"/>
<protein>
    <recommendedName>
        <fullName evidence="3">DUF2510 domain-containing protein</fullName>
    </recommendedName>
</protein>
<reference evidence="4 5" key="1">
    <citation type="submission" date="2020-07" db="EMBL/GenBank/DDBJ databases">
        <title>Sequencing the genomes of 1000 actinobacteria strains.</title>
        <authorList>
            <person name="Klenk H.-P."/>
        </authorList>
    </citation>
    <scope>NUCLEOTIDE SEQUENCE [LARGE SCALE GENOMIC DNA]</scope>
    <source>
        <strain evidence="4 5">DSM 23871</strain>
    </source>
</reference>
<proteinExistence type="predicted"/>
<dbReference type="EMBL" id="JACCBJ010000001">
    <property type="protein sequence ID" value="NYD76053.1"/>
    <property type="molecule type" value="Genomic_DNA"/>
</dbReference>
<organism evidence="4 5">
    <name type="scientific">Leifsonia soli</name>
    <dbReference type="NCBI Taxonomy" id="582665"/>
    <lineage>
        <taxon>Bacteria</taxon>
        <taxon>Bacillati</taxon>
        <taxon>Actinomycetota</taxon>
        <taxon>Actinomycetes</taxon>
        <taxon>Micrococcales</taxon>
        <taxon>Microbacteriaceae</taxon>
        <taxon>Leifsonia</taxon>
    </lineage>
</organism>
<keyword evidence="2" id="KW-0812">Transmembrane</keyword>
<dbReference type="RefSeq" id="WP_179457805.1">
    <property type="nucleotide sequence ID" value="NZ_BAAAPX010000001.1"/>
</dbReference>
<dbReference type="Proteomes" id="UP000589620">
    <property type="component" value="Unassembled WGS sequence"/>
</dbReference>
<dbReference type="InterPro" id="IPR018929">
    <property type="entry name" value="DUF2510"/>
</dbReference>
<feature type="compositionally biased region" description="Pro residues" evidence="1">
    <location>
        <begin position="123"/>
        <end position="133"/>
    </location>
</feature>
<feature type="transmembrane region" description="Helical" evidence="2">
    <location>
        <begin position="71"/>
        <end position="92"/>
    </location>
</feature>
<dbReference type="Pfam" id="PF10708">
    <property type="entry name" value="DUF2510"/>
    <property type="match status" value="1"/>
</dbReference>
<keyword evidence="2" id="KW-1133">Transmembrane helix</keyword>